<dbReference type="PROSITE" id="PS50853">
    <property type="entry name" value="FN3"/>
    <property type="match status" value="1"/>
</dbReference>
<dbReference type="OrthoDB" id="6625383at2759"/>
<gene>
    <name evidence="2" type="ORF">NTEN_LOCUS16488</name>
</gene>
<organism evidence="2 3">
    <name type="scientific">Nesidiocoris tenuis</name>
    <dbReference type="NCBI Taxonomy" id="355587"/>
    <lineage>
        <taxon>Eukaryota</taxon>
        <taxon>Metazoa</taxon>
        <taxon>Ecdysozoa</taxon>
        <taxon>Arthropoda</taxon>
        <taxon>Hexapoda</taxon>
        <taxon>Insecta</taxon>
        <taxon>Pterygota</taxon>
        <taxon>Neoptera</taxon>
        <taxon>Paraneoptera</taxon>
        <taxon>Hemiptera</taxon>
        <taxon>Heteroptera</taxon>
        <taxon>Panheteroptera</taxon>
        <taxon>Cimicomorpha</taxon>
        <taxon>Miridae</taxon>
        <taxon>Dicyphina</taxon>
        <taxon>Nesidiocoris</taxon>
    </lineage>
</organism>
<dbReference type="InterPro" id="IPR036116">
    <property type="entry name" value="FN3_sf"/>
</dbReference>
<evidence type="ECO:0000259" key="1">
    <source>
        <dbReference type="PROSITE" id="PS50853"/>
    </source>
</evidence>
<name>A0A6H5H6V6_9HEMI</name>
<sequence length="198" mass="22725">MNQSEVSLGVECNEGFDGGMLQQFVMEVYETEGDQRKRLVANVTAMLPQLTVTGLAPAQSFQILVYAFNDKGKGAITVINTHTLKYPEKRTECSFWQDQLTLLFNRNSDNTNSTFTSMILAQSYRRSRSNLRRRIGWSDLNVWSTCRKIGKHNRRLVVSALFPLKSDEQTISSFQRTYRGPDSLFIEKVYLFSFIPVE</sequence>
<accession>A0A6H5H6V6</accession>
<protein>
    <recommendedName>
        <fullName evidence="1">Fibronectin type-III domain-containing protein</fullName>
    </recommendedName>
</protein>
<feature type="domain" description="Fibronectin type-III" evidence="1">
    <location>
        <begin position="1"/>
        <end position="87"/>
    </location>
</feature>
<dbReference type="SUPFAM" id="SSF49265">
    <property type="entry name" value="Fibronectin type III"/>
    <property type="match status" value="1"/>
</dbReference>
<dbReference type="EMBL" id="CADCXU010024226">
    <property type="protein sequence ID" value="CAB0011564.1"/>
    <property type="molecule type" value="Genomic_DNA"/>
</dbReference>
<dbReference type="PANTHER" id="PTHR23278">
    <property type="entry name" value="SIDESTEP PROTEIN"/>
    <property type="match status" value="1"/>
</dbReference>
<dbReference type="Proteomes" id="UP000479000">
    <property type="component" value="Unassembled WGS sequence"/>
</dbReference>
<evidence type="ECO:0000313" key="2">
    <source>
        <dbReference type="EMBL" id="CAB0011564.1"/>
    </source>
</evidence>
<dbReference type="InterPro" id="IPR013783">
    <property type="entry name" value="Ig-like_fold"/>
</dbReference>
<keyword evidence="3" id="KW-1185">Reference proteome</keyword>
<dbReference type="PANTHER" id="PTHR23278:SF30">
    <property type="entry name" value="SIDESTEP VIII, ISOFORM B"/>
    <property type="match status" value="1"/>
</dbReference>
<dbReference type="CDD" id="cd00063">
    <property type="entry name" value="FN3"/>
    <property type="match status" value="1"/>
</dbReference>
<dbReference type="Gene3D" id="2.60.40.10">
    <property type="entry name" value="Immunoglobulins"/>
    <property type="match status" value="1"/>
</dbReference>
<evidence type="ECO:0000313" key="3">
    <source>
        <dbReference type="Proteomes" id="UP000479000"/>
    </source>
</evidence>
<proteinExistence type="predicted"/>
<dbReference type="AlphaFoldDB" id="A0A6H5H6V6"/>
<reference evidence="2 3" key="1">
    <citation type="submission" date="2020-02" db="EMBL/GenBank/DDBJ databases">
        <authorList>
            <person name="Ferguson B K."/>
        </authorList>
    </citation>
    <scope>NUCLEOTIDE SEQUENCE [LARGE SCALE GENOMIC DNA]</scope>
</reference>
<dbReference type="InterPro" id="IPR003961">
    <property type="entry name" value="FN3_dom"/>
</dbReference>